<dbReference type="AlphaFoldDB" id="A0A1Y1WUZ9"/>
<reference evidence="2 3" key="2">
    <citation type="submission" date="2016-08" db="EMBL/GenBank/DDBJ databases">
        <title>Pervasive Adenine N6-methylation of Active Genes in Fungi.</title>
        <authorList>
            <consortium name="DOE Joint Genome Institute"/>
            <person name="Mondo S.J."/>
            <person name="Dannebaum R.O."/>
            <person name="Kuo R.C."/>
            <person name="Labutti K."/>
            <person name="Haridas S."/>
            <person name="Kuo A."/>
            <person name="Salamov A."/>
            <person name="Ahrendt S.R."/>
            <person name="Lipzen A."/>
            <person name="Sullivan W."/>
            <person name="Andreopoulos W.B."/>
            <person name="Clum A."/>
            <person name="Lindquist E."/>
            <person name="Daum C."/>
            <person name="Ramamoorthy G.K."/>
            <person name="Gryganskyi A."/>
            <person name="Culley D."/>
            <person name="Magnuson J.K."/>
            <person name="James T.Y."/>
            <person name="O'Malley M.A."/>
            <person name="Stajich J.E."/>
            <person name="Spatafora J.W."/>
            <person name="Visel A."/>
            <person name="Grigoriev I.V."/>
        </authorList>
    </citation>
    <scope>NUCLEOTIDE SEQUENCE [LARGE SCALE GENOMIC DNA]</scope>
    <source>
        <strain evidence="2 3">S4</strain>
    </source>
</reference>
<dbReference type="InterPro" id="IPR050490">
    <property type="entry name" value="Bact_solute-bd_prot1"/>
</dbReference>
<feature type="transmembrane region" description="Helical" evidence="1">
    <location>
        <begin position="432"/>
        <end position="451"/>
    </location>
</feature>
<feature type="transmembrane region" description="Helical" evidence="1">
    <location>
        <begin position="579"/>
        <end position="599"/>
    </location>
</feature>
<dbReference type="OrthoDB" id="10437227at2759"/>
<feature type="transmembrane region" description="Helical" evidence="1">
    <location>
        <begin position="463"/>
        <end position="481"/>
    </location>
</feature>
<keyword evidence="1" id="KW-0812">Transmembrane</keyword>
<organism evidence="2 3">
    <name type="scientific">Anaeromyces robustus</name>
    <dbReference type="NCBI Taxonomy" id="1754192"/>
    <lineage>
        <taxon>Eukaryota</taxon>
        <taxon>Fungi</taxon>
        <taxon>Fungi incertae sedis</taxon>
        <taxon>Chytridiomycota</taxon>
        <taxon>Chytridiomycota incertae sedis</taxon>
        <taxon>Neocallimastigomycetes</taxon>
        <taxon>Neocallimastigales</taxon>
        <taxon>Neocallimastigaceae</taxon>
        <taxon>Anaeromyces</taxon>
    </lineage>
</organism>
<keyword evidence="1" id="KW-0472">Membrane</keyword>
<accession>A0A1Y1WUZ9</accession>
<evidence type="ECO:0000313" key="2">
    <source>
        <dbReference type="EMBL" id="ORX77389.1"/>
    </source>
</evidence>
<evidence type="ECO:0000256" key="1">
    <source>
        <dbReference type="SAM" id="Phobius"/>
    </source>
</evidence>
<dbReference type="Proteomes" id="UP000193944">
    <property type="component" value="Unassembled WGS sequence"/>
</dbReference>
<gene>
    <name evidence="2" type="ORF">BCR32DRAFT_295639</name>
</gene>
<dbReference type="STRING" id="1754192.A0A1Y1WUZ9"/>
<name>A0A1Y1WUZ9_9FUNG</name>
<dbReference type="PANTHER" id="PTHR43649">
    <property type="entry name" value="ARABINOSE-BINDING PROTEIN-RELATED"/>
    <property type="match status" value="1"/>
</dbReference>
<dbReference type="Gene3D" id="3.40.190.10">
    <property type="entry name" value="Periplasmic binding protein-like II"/>
    <property type="match status" value="1"/>
</dbReference>
<dbReference type="EMBL" id="MCFG01000250">
    <property type="protein sequence ID" value="ORX77389.1"/>
    <property type="molecule type" value="Genomic_DNA"/>
</dbReference>
<protein>
    <submittedName>
        <fullName evidence="2">Periplasmic binding protein-like II</fullName>
    </submittedName>
</protein>
<feature type="transmembrane region" description="Helical" evidence="1">
    <location>
        <begin position="393"/>
        <end position="417"/>
    </location>
</feature>
<evidence type="ECO:0000313" key="3">
    <source>
        <dbReference type="Proteomes" id="UP000193944"/>
    </source>
</evidence>
<proteinExistence type="predicted"/>
<feature type="transmembrane region" description="Helical" evidence="1">
    <location>
        <begin position="501"/>
        <end position="523"/>
    </location>
</feature>
<feature type="transmembrane region" description="Helical" evidence="1">
    <location>
        <begin position="543"/>
        <end position="567"/>
    </location>
</feature>
<sequence>MINNDEKLYSLIVNDFNNRYVKENKLDIDLELHMFTEQNTTFGKDFYSSTVDTLLNKQSHKYDVFIYDPLYTRRYAPYFLDLQKYLPKDLMNQYSSGEALKSGYYNGKWISLPIYIKYKLLYSNINYLTKYNKTIPETWDELIETTQYIIEHEHTENNFNIIGYSGLFPKNDITMCSLYEYLYSFREKENDGIPEFNSQRALDAIKKFNILKNTTTSNEVLTSDENYAAGLLFGGVTLFSSYFDINNMTPDYYASEMPGDIKGIHGSCLTGYNIGVPEFLNDNDKKNASIEVVKYFLSEYVQKEFFVKVFNCFTAMKSLYEDEEVCQILDCELAKKIQSISRPSLLIEDYDSYSNKVVDFFYEILSNNRPIKDILIDIDNLTRIHNFSINSTLGLIIFILLLITFSIVVLSTILLFIPKFKKNFSFLNLDSWIFYTFGFIIIIFSEILNFGELTIEKCNLNTILFSLGFTFIYIPILQKLISHIPLNNPLSHWISKNRILFVYSLIFIEILYNLLYLFSPYTLKNSITQDNNNHGICKLKNSLGQLLVALQIGINGILYLCIIILIFLEWNMENIYNEIRALTATIAMGAVSLILLMILKFRDISNFRIIYLCHSIITIIYVITNHSYLFFIRIISSLIFKDMDEVDRLSHKFFQNNNHEILNTTTLSNISDIRTSLSSEKLSNNALSLEKLEGKSSSYGKLTFKSTKSSKGYNTIINCHFAKSTMENDEN</sequence>
<comment type="caution">
    <text evidence="2">The sequence shown here is derived from an EMBL/GenBank/DDBJ whole genome shotgun (WGS) entry which is preliminary data.</text>
</comment>
<feature type="transmembrane region" description="Helical" evidence="1">
    <location>
        <begin position="611"/>
        <end position="631"/>
    </location>
</feature>
<keyword evidence="3" id="KW-1185">Reference proteome</keyword>
<reference evidence="2 3" key="1">
    <citation type="submission" date="2016-08" db="EMBL/GenBank/DDBJ databases">
        <title>A Parts List for Fungal Cellulosomes Revealed by Comparative Genomics.</title>
        <authorList>
            <consortium name="DOE Joint Genome Institute"/>
            <person name="Haitjema C.H."/>
            <person name="Gilmore S.P."/>
            <person name="Henske J.K."/>
            <person name="Solomon K.V."/>
            <person name="De Groot R."/>
            <person name="Kuo A."/>
            <person name="Mondo S.J."/>
            <person name="Salamov A.A."/>
            <person name="Labutti K."/>
            <person name="Zhao Z."/>
            <person name="Chiniquy J."/>
            <person name="Barry K."/>
            <person name="Brewer H.M."/>
            <person name="Purvine S.O."/>
            <person name="Wright A.T."/>
            <person name="Boxma B."/>
            <person name="Van Alen T."/>
            <person name="Hackstein J.H."/>
            <person name="Baker S.E."/>
            <person name="Grigoriev I.V."/>
            <person name="O'Malley M.A."/>
        </authorList>
    </citation>
    <scope>NUCLEOTIDE SEQUENCE [LARGE SCALE GENOMIC DNA]</scope>
    <source>
        <strain evidence="2 3">S4</strain>
    </source>
</reference>
<keyword evidence="1" id="KW-1133">Transmembrane helix</keyword>
<dbReference type="SUPFAM" id="SSF53850">
    <property type="entry name" value="Periplasmic binding protein-like II"/>
    <property type="match status" value="1"/>
</dbReference>